<dbReference type="AlphaFoldDB" id="A0A381QQG9"/>
<organism evidence="3">
    <name type="scientific">marine metagenome</name>
    <dbReference type="NCBI Taxonomy" id="408172"/>
    <lineage>
        <taxon>unclassified sequences</taxon>
        <taxon>metagenomes</taxon>
        <taxon>ecological metagenomes</taxon>
    </lineage>
</organism>
<dbReference type="InterPro" id="IPR005632">
    <property type="entry name" value="Chaperone_Skp"/>
</dbReference>
<proteinExistence type="inferred from homology"/>
<comment type="similarity">
    <text evidence="1">Belongs to the Skp family.</text>
</comment>
<evidence type="ECO:0000256" key="2">
    <source>
        <dbReference type="ARBA" id="ARBA00022729"/>
    </source>
</evidence>
<dbReference type="GO" id="GO:0051082">
    <property type="term" value="F:unfolded protein binding"/>
    <property type="evidence" value="ECO:0007669"/>
    <property type="project" value="InterPro"/>
</dbReference>
<dbReference type="InterPro" id="IPR024930">
    <property type="entry name" value="Skp_dom_sf"/>
</dbReference>
<dbReference type="GO" id="GO:0005829">
    <property type="term" value="C:cytosol"/>
    <property type="evidence" value="ECO:0007669"/>
    <property type="project" value="TreeGrafter"/>
</dbReference>
<sequence length="175" mass="20179">VKASFRTILFLLTFFSLAGTAKAQLKIGYILSERIRTEYDEFKEAESQLQLEYRKVQYEFDQMVLKMDSLKQEYEVKRLMALDKGASIRQEIEQMERQAQTYQAEKIGPQGELMRKQAQLEYDILGKVKKAVDKVAIAGGYDYIIDASVGLLYFKPKFDLTDDVLHELGNLGSEK</sequence>
<dbReference type="PANTHER" id="PTHR35089:SF1">
    <property type="entry name" value="CHAPERONE PROTEIN SKP"/>
    <property type="match status" value="1"/>
</dbReference>
<reference evidence="3" key="1">
    <citation type="submission" date="2018-05" db="EMBL/GenBank/DDBJ databases">
        <authorList>
            <person name="Lanie J.A."/>
            <person name="Ng W.-L."/>
            <person name="Kazmierczak K.M."/>
            <person name="Andrzejewski T.M."/>
            <person name="Davidsen T.M."/>
            <person name="Wayne K.J."/>
            <person name="Tettelin H."/>
            <person name="Glass J.I."/>
            <person name="Rusch D."/>
            <person name="Podicherti R."/>
            <person name="Tsui H.-C.T."/>
            <person name="Winkler M.E."/>
        </authorList>
    </citation>
    <scope>NUCLEOTIDE SEQUENCE</scope>
</reference>
<feature type="non-terminal residue" evidence="3">
    <location>
        <position position="1"/>
    </location>
</feature>
<protein>
    <recommendedName>
        <fullName evidence="4">OmpH family outer membrane protein</fullName>
    </recommendedName>
</protein>
<dbReference type="GO" id="GO:0050821">
    <property type="term" value="P:protein stabilization"/>
    <property type="evidence" value="ECO:0007669"/>
    <property type="project" value="TreeGrafter"/>
</dbReference>
<keyword evidence="2" id="KW-0732">Signal</keyword>
<dbReference type="Gene3D" id="3.30.910.20">
    <property type="entry name" value="Skp domain"/>
    <property type="match status" value="1"/>
</dbReference>
<accession>A0A381QQG9</accession>
<dbReference type="Pfam" id="PF03938">
    <property type="entry name" value="OmpH"/>
    <property type="match status" value="1"/>
</dbReference>
<dbReference type="SUPFAM" id="SSF111384">
    <property type="entry name" value="OmpH-like"/>
    <property type="match status" value="1"/>
</dbReference>
<evidence type="ECO:0000256" key="1">
    <source>
        <dbReference type="ARBA" id="ARBA00009091"/>
    </source>
</evidence>
<dbReference type="SMART" id="SM00935">
    <property type="entry name" value="OmpH"/>
    <property type="match status" value="1"/>
</dbReference>
<gene>
    <name evidence="3" type="ORF">METZ01_LOCUS32667</name>
</gene>
<name>A0A381QQG9_9ZZZZ</name>
<evidence type="ECO:0000313" key="3">
    <source>
        <dbReference type="EMBL" id="SUZ79813.1"/>
    </source>
</evidence>
<evidence type="ECO:0008006" key="4">
    <source>
        <dbReference type="Google" id="ProtNLM"/>
    </source>
</evidence>
<dbReference type="EMBL" id="UINC01001402">
    <property type="protein sequence ID" value="SUZ79813.1"/>
    <property type="molecule type" value="Genomic_DNA"/>
</dbReference>
<dbReference type="PANTHER" id="PTHR35089">
    <property type="entry name" value="CHAPERONE PROTEIN SKP"/>
    <property type="match status" value="1"/>
</dbReference>